<protein>
    <recommendedName>
        <fullName evidence="1">DUF6532 domain-containing protein</fullName>
    </recommendedName>
</protein>
<proteinExistence type="predicted"/>
<evidence type="ECO:0000259" key="1">
    <source>
        <dbReference type="Pfam" id="PF20149"/>
    </source>
</evidence>
<comment type="caution">
    <text evidence="2">The sequence shown here is derived from an EMBL/GenBank/DDBJ whole genome shotgun (WGS) entry which is preliminary data.</text>
</comment>
<dbReference type="OrthoDB" id="3014170at2759"/>
<sequence>MVCRCEEERLVLARAGIRVHLGGFVGDDESDNVELASSTKPMMLSMVKVTKKGVSRLTKTAKRGGDKKWKLDHLPPDLRNDFTNKLVPMAKCLAGTMLDPWSGLSADQVQDLVDEVFPDHEITVVPDDVWCGLISYRLSNWRNGFVNAAKDAIERLVTATLEENPEADIRELVAHYTTPRGDPPTTPYMWRKWTVNSNTLQIAKSGRLQNRLVIYTLAQAHFADYDEVPNPMELEKSELPCGALILAIQAVEHVFKWWQTGHFVEDKNTSGFFSADNYADSVKRVIGADGRAKNTLFLVAGRFKRAVESLDVETHWVPMFEDITTTLHHVIEKRRRKSRSQSVSSAASSDFIVESDMELLFESDGDED</sequence>
<dbReference type="InterPro" id="IPR045341">
    <property type="entry name" value="DUF6532"/>
</dbReference>
<dbReference type="Pfam" id="PF20149">
    <property type="entry name" value="DUF6532"/>
    <property type="match status" value="1"/>
</dbReference>
<feature type="domain" description="DUF6532" evidence="1">
    <location>
        <begin position="127"/>
        <end position="284"/>
    </location>
</feature>
<gene>
    <name evidence="2" type="ORF">CVT24_012431</name>
</gene>
<reference evidence="2 3" key="1">
    <citation type="journal article" date="2018" name="Evol. Lett.">
        <title>Horizontal gene cluster transfer increased hallucinogenic mushroom diversity.</title>
        <authorList>
            <person name="Reynolds H.T."/>
            <person name="Vijayakumar V."/>
            <person name="Gluck-Thaler E."/>
            <person name="Korotkin H.B."/>
            <person name="Matheny P.B."/>
            <person name="Slot J.C."/>
        </authorList>
    </citation>
    <scope>NUCLEOTIDE SEQUENCE [LARGE SCALE GENOMIC DNA]</scope>
    <source>
        <strain evidence="2 3">2629</strain>
    </source>
</reference>
<organism evidence="2 3">
    <name type="scientific">Panaeolus cyanescens</name>
    <dbReference type="NCBI Taxonomy" id="181874"/>
    <lineage>
        <taxon>Eukaryota</taxon>
        <taxon>Fungi</taxon>
        <taxon>Dikarya</taxon>
        <taxon>Basidiomycota</taxon>
        <taxon>Agaricomycotina</taxon>
        <taxon>Agaricomycetes</taxon>
        <taxon>Agaricomycetidae</taxon>
        <taxon>Agaricales</taxon>
        <taxon>Agaricineae</taxon>
        <taxon>Galeropsidaceae</taxon>
        <taxon>Panaeolus</taxon>
    </lineage>
</organism>
<evidence type="ECO:0000313" key="2">
    <source>
        <dbReference type="EMBL" id="PPQ82128.1"/>
    </source>
</evidence>
<dbReference type="Proteomes" id="UP000284842">
    <property type="component" value="Unassembled WGS sequence"/>
</dbReference>
<dbReference type="InParanoid" id="A0A409WUD3"/>
<keyword evidence="3" id="KW-1185">Reference proteome</keyword>
<dbReference type="AlphaFoldDB" id="A0A409WUD3"/>
<dbReference type="EMBL" id="NHTK01005201">
    <property type="protein sequence ID" value="PPQ82128.1"/>
    <property type="molecule type" value="Genomic_DNA"/>
</dbReference>
<evidence type="ECO:0000313" key="3">
    <source>
        <dbReference type="Proteomes" id="UP000284842"/>
    </source>
</evidence>
<name>A0A409WUD3_9AGAR</name>
<accession>A0A409WUD3</accession>